<proteinExistence type="predicted"/>
<gene>
    <name evidence="2" type="ORF">HaLaN_20088</name>
</gene>
<evidence type="ECO:0000256" key="1">
    <source>
        <dbReference type="SAM" id="SignalP"/>
    </source>
</evidence>
<keyword evidence="3" id="KW-1185">Reference proteome</keyword>
<dbReference type="AlphaFoldDB" id="A0A699ZWG5"/>
<keyword evidence="1" id="KW-0732">Signal</keyword>
<protein>
    <recommendedName>
        <fullName evidence="4">Secreted protein</fullName>
    </recommendedName>
</protein>
<dbReference type="EMBL" id="BLLF01002076">
    <property type="protein sequence ID" value="GFH22598.1"/>
    <property type="molecule type" value="Genomic_DNA"/>
</dbReference>
<comment type="caution">
    <text evidence="2">The sequence shown here is derived from an EMBL/GenBank/DDBJ whole genome shotgun (WGS) entry which is preliminary data.</text>
</comment>
<evidence type="ECO:0008006" key="4">
    <source>
        <dbReference type="Google" id="ProtNLM"/>
    </source>
</evidence>
<evidence type="ECO:0000313" key="3">
    <source>
        <dbReference type="Proteomes" id="UP000485058"/>
    </source>
</evidence>
<feature type="chain" id="PRO_5025547811" description="Secreted protein" evidence="1">
    <location>
        <begin position="36"/>
        <end position="95"/>
    </location>
</feature>
<sequence length="95" mass="10542">MPVRGWAADLMRLLLRHSMAYLVARWLLHSWAVQGTSCMKLRSKTSVLAGRGDMALEQVWRCQGNGTLAHVNGVARVKSAQEGRQLPHNLQGLHG</sequence>
<name>A0A699ZWG5_HAELA</name>
<feature type="signal peptide" evidence="1">
    <location>
        <begin position="1"/>
        <end position="35"/>
    </location>
</feature>
<dbReference type="Proteomes" id="UP000485058">
    <property type="component" value="Unassembled WGS sequence"/>
</dbReference>
<reference evidence="2 3" key="1">
    <citation type="submission" date="2020-02" db="EMBL/GenBank/DDBJ databases">
        <title>Draft genome sequence of Haematococcus lacustris strain NIES-144.</title>
        <authorList>
            <person name="Morimoto D."/>
            <person name="Nakagawa S."/>
            <person name="Yoshida T."/>
            <person name="Sawayama S."/>
        </authorList>
    </citation>
    <scope>NUCLEOTIDE SEQUENCE [LARGE SCALE GENOMIC DNA]</scope>
    <source>
        <strain evidence="2 3">NIES-144</strain>
    </source>
</reference>
<accession>A0A699ZWG5</accession>
<evidence type="ECO:0000313" key="2">
    <source>
        <dbReference type="EMBL" id="GFH22598.1"/>
    </source>
</evidence>
<organism evidence="2 3">
    <name type="scientific">Haematococcus lacustris</name>
    <name type="common">Green alga</name>
    <name type="synonym">Haematococcus pluvialis</name>
    <dbReference type="NCBI Taxonomy" id="44745"/>
    <lineage>
        <taxon>Eukaryota</taxon>
        <taxon>Viridiplantae</taxon>
        <taxon>Chlorophyta</taxon>
        <taxon>core chlorophytes</taxon>
        <taxon>Chlorophyceae</taxon>
        <taxon>CS clade</taxon>
        <taxon>Chlamydomonadales</taxon>
        <taxon>Haematococcaceae</taxon>
        <taxon>Haematococcus</taxon>
    </lineage>
</organism>